<protein>
    <recommendedName>
        <fullName evidence="2">Apple domain-containing protein</fullName>
    </recommendedName>
</protein>
<gene>
    <name evidence="3" type="ORF">FJT64_001065</name>
</gene>
<evidence type="ECO:0000313" key="3">
    <source>
        <dbReference type="EMBL" id="KAF0292041.1"/>
    </source>
</evidence>
<evidence type="ECO:0000313" key="4">
    <source>
        <dbReference type="Proteomes" id="UP000440578"/>
    </source>
</evidence>
<reference evidence="3 4" key="1">
    <citation type="submission" date="2019-07" db="EMBL/GenBank/DDBJ databases">
        <title>Draft genome assembly of a fouling barnacle, Amphibalanus amphitrite (Darwin, 1854): The first reference genome for Thecostraca.</title>
        <authorList>
            <person name="Kim W."/>
        </authorList>
    </citation>
    <scope>NUCLEOTIDE SEQUENCE [LARGE SCALE GENOMIC DNA]</scope>
    <source>
        <strain evidence="3">SNU_AA5</strain>
        <tissue evidence="3">Soma without cirri and trophi</tissue>
    </source>
</reference>
<keyword evidence="1" id="KW-0732">Signal</keyword>
<evidence type="ECO:0000259" key="2">
    <source>
        <dbReference type="Pfam" id="PF00024"/>
    </source>
</evidence>
<proteinExistence type="predicted"/>
<feature type="signal peptide" evidence="1">
    <location>
        <begin position="1"/>
        <end position="27"/>
    </location>
</feature>
<evidence type="ECO:0000256" key="1">
    <source>
        <dbReference type="SAM" id="SignalP"/>
    </source>
</evidence>
<organism evidence="3 4">
    <name type="scientific">Amphibalanus amphitrite</name>
    <name type="common">Striped barnacle</name>
    <name type="synonym">Balanus amphitrite</name>
    <dbReference type="NCBI Taxonomy" id="1232801"/>
    <lineage>
        <taxon>Eukaryota</taxon>
        <taxon>Metazoa</taxon>
        <taxon>Ecdysozoa</taxon>
        <taxon>Arthropoda</taxon>
        <taxon>Crustacea</taxon>
        <taxon>Multicrustacea</taxon>
        <taxon>Cirripedia</taxon>
        <taxon>Thoracica</taxon>
        <taxon>Thoracicalcarea</taxon>
        <taxon>Balanomorpha</taxon>
        <taxon>Balanoidea</taxon>
        <taxon>Balanidae</taxon>
        <taxon>Amphibalaninae</taxon>
        <taxon>Amphibalanus</taxon>
    </lineage>
</organism>
<name>A0A6A4VS13_AMPAM</name>
<dbReference type="EMBL" id="VIIS01001842">
    <property type="protein sequence ID" value="KAF0292041.1"/>
    <property type="molecule type" value="Genomic_DNA"/>
</dbReference>
<comment type="caution">
    <text evidence="3">The sequence shown here is derived from an EMBL/GenBank/DDBJ whole genome shotgun (WGS) entry which is preliminary data.</text>
</comment>
<dbReference type="InterPro" id="IPR003609">
    <property type="entry name" value="Pan_app"/>
</dbReference>
<feature type="domain" description="Apple" evidence="2">
    <location>
        <begin position="54"/>
        <end position="104"/>
    </location>
</feature>
<feature type="chain" id="PRO_5025543756" description="Apple domain-containing protein" evidence="1">
    <location>
        <begin position="28"/>
        <end position="184"/>
    </location>
</feature>
<sequence>MGRPPRFSSTVLMLSLLLLAILWTSDACEHTAWKSGRMDAAERLQALTISSGQANSCTCCALCYQRQTCASLSFNSVTSECELYSSVASYATLQPDSDNEWSYYVMPGRSETGQFCRQDSDCVTSGDFCRGRFCTSLDKVTCRTITDNFGSIQHYAFEPKITSGAMATSDGVIDVEELWVYILE</sequence>
<dbReference type="AlphaFoldDB" id="A0A6A4VS13"/>
<dbReference type="Proteomes" id="UP000440578">
    <property type="component" value="Unassembled WGS sequence"/>
</dbReference>
<dbReference type="Pfam" id="PF00024">
    <property type="entry name" value="PAN_1"/>
    <property type="match status" value="1"/>
</dbReference>
<keyword evidence="4" id="KW-1185">Reference proteome</keyword>
<accession>A0A6A4VS13</accession>